<evidence type="ECO:0008006" key="4">
    <source>
        <dbReference type="Google" id="ProtNLM"/>
    </source>
</evidence>
<feature type="region of interest" description="Disordered" evidence="1">
    <location>
        <begin position="306"/>
        <end position="331"/>
    </location>
</feature>
<dbReference type="OrthoDB" id="3227343at2759"/>
<evidence type="ECO:0000256" key="1">
    <source>
        <dbReference type="SAM" id="MobiDB-lite"/>
    </source>
</evidence>
<organism evidence="2 3">
    <name type="scientific">Perkinsus chesapeaki</name>
    <name type="common">Clam parasite</name>
    <name type="synonym">Perkinsus andrewsi</name>
    <dbReference type="NCBI Taxonomy" id="330153"/>
    <lineage>
        <taxon>Eukaryota</taxon>
        <taxon>Sar</taxon>
        <taxon>Alveolata</taxon>
        <taxon>Perkinsozoa</taxon>
        <taxon>Perkinsea</taxon>
        <taxon>Perkinsida</taxon>
        <taxon>Perkinsidae</taxon>
        <taxon>Perkinsus</taxon>
    </lineage>
</organism>
<dbReference type="PANTHER" id="PTHR37984:SF5">
    <property type="entry name" value="PROTEIN NYNRIN-LIKE"/>
    <property type="match status" value="1"/>
</dbReference>
<feature type="region of interest" description="Disordered" evidence="1">
    <location>
        <begin position="232"/>
        <end position="279"/>
    </location>
</feature>
<dbReference type="Gene3D" id="3.30.420.10">
    <property type="entry name" value="Ribonuclease H-like superfamily/Ribonuclease H"/>
    <property type="match status" value="1"/>
</dbReference>
<dbReference type="InterPro" id="IPR050951">
    <property type="entry name" value="Retrovirus_Pol_polyprotein"/>
</dbReference>
<keyword evidence="3" id="KW-1185">Reference proteome</keyword>
<dbReference type="PANTHER" id="PTHR37984">
    <property type="entry name" value="PROTEIN CBG26694"/>
    <property type="match status" value="1"/>
</dbReference>
<gene>
    <name evidence="2" type="ORF">FOL47_002777</name>
</gene>
<dbReference type="InterPro" id="IPR036397">
    <property type="entry name" value="RNaseH_sf"/>
</dbReference>
<comment type="caution">
    <text evidence="2">The sequence shown here is derived from an EMBL/GenBank/DDBJ whole genome shotgun (WGS) entry which is preliminary data.</text>
</comment>
<dbReference type="AlphaFoldDB" id="A0A7J6N0S1"/>
<feature type="region of interest" description="Disordered" evidence="1">
    <location>
        <begin position="189"/>
        <end position="213"/>
    </location>
</feature>
<dbReference type="SUPFAM" id="SSF53098">
    <property type="entry name" value="Ribonuclease H-like"/>
    <property type="match status" value="1"/>
</dbReference>
<dbReference type="Proteomes" id="UP000591131">
    <property type="component" value="Unassembled WGS sequence"/>
</dbReference>
<evidence type="ECO:0000313" key="2">
    <source>
        <dbReference type="EMBL" id="KAF4677214.1"/>
    </source>
</evidence>
<feature type="compositionally biased region" description="Low complexity" evidence="1">
    <location>
        <begin position="189"/>
        <end position="206"/>
    </location>
</feature>
<proteinExistence type="predicted"/>
<sequence length="353" mass="38221">MFHSPPYHPASHGGIEKANSTILGLIRKSGVGQDWSAYLPLLVLSYNCQKNDTTGFPPYTLFFGREAPSPLSLPSTGPTTATSSYNEYYDAISDGIRSTSATASQHTLQAVSRRQAYRKVNDVNIPTNGYVWYYNPVRSSKPSPKWLGPFRCTGVSIQSPSLVTLIDSNGKSFVVHRNQIRPVTTTLRLPPVTTSSTTSASTTPASDLAPASYQASRTRVDFHTPCTHFTEEVDDDVAPGPLLGHQNEGEAIIPPAPVTPAYADNDDIPPAPVTPADEGDLAHAGIDAADYHNALSDNSDAISAHENVSHHTSTDDDDDNDDNQSVISEHSVDSDIRFSRVSGRRIRIPARYC</sequence>
<protein>
    <recommendedName>
        <fullName evidence="4">Integrase catalytic domain-containing protein</fullName>
    </recommendedName>
</protein>
<dbReference type="InterPro" id="IPR012337">
    <property type="entry name" value="RNaseH-like_sf"/>
</dbReference>
<evidence type="ECO:0000313" key="3">
    <source>
        <dbReference type="Proteomes" id="UP000591131"/>
    </source>
</evidence>
<accession>A0A7J6N0S1</accession>
<reference evidence="2 3" key="1">
    <citation type="submission" date="2020-04" db="EMBL/GenBank/DDBJ databases">
        <title>Perkinsus chesapeaki whole genome sequence.</title>
        <authorList>
            <person name="Bogema D.R."/>
        </authorList>
    </citation>
    <scope>NUCLEOTIDE SEQUENCE [LARGE SCALE GENOMIC DNA]</scope>
    <source>
        <strain evidence="2">ATCC PRA-425</strain>
    </source>
</reference>
<name>A0A7J6N0S1_PERCH</name>
<dbReference type="GO" id="GO:0003676">
    <property type="term" value="F:nucleic acid binding"/>
    <property type="evidence" value="ECO:0007669"/>
    <property type="project" value="InterPro"/>
</dbReference>
<dbReference type="EMBL" id="JAAPAO010000018">
    <property type="protein sequence ID" value="KAF4677214.1"/>
    <property type="molecule type" value="Genomic_DNA"/>
</dbReference>